<evidence type="ECO:0000256" key="10">
    <source>
        <dbReference type="ARBA" id="ARBA00023328"/>
    </source>
</evidence>
<evidence type="ECO:0000256" key="4">
    <source>
        <dbReference type="ARBA" id="ARBA00022618"/>
    </source>
</evidence>
<evidence type="ECO:0000256" key="2">
    <source>
        <dbReference type="ARBA" id="ARBA00013690"/>
    </source>
</evidence>
<dbReference type="PANTHER" id="PTHR22142">
    <property type="match status" value="1"/>
</dbReference>
<keyword evidence="9 12" id="KW-0131">Cell cycle</keyword>
<dbReference type="Gene3D" id="3.30.160.570">
    <property type="entry name" value="Ncd80 complex, Spc24 subunit"/>
    <property type="match status" value="1"/>
</dbReference>
<dbReference type="GO" id="GO:0008017">
    <property type="term" value="F:microtubule binding"/>
    <property type="evidence" value="ECO:0007669"/>
    <property type="project" value="TreeGrafter"/>
</dbReference>
<comment type="function">
    <text evidence="11">Acts as a component of the essential kinetochore-associated NDC80 complex, which is required for chromosome segregation and spindle checkpoint activity. Required for kinetochore integrity and the organization of stable microtubule binding sites in the outer plate of the kinetochore. The NDC80 complex synergistically enhances the affinity of the SKA1 complex for microtubules and may allow the NDC80 complex to track depolymerizing microtubules.</text>
</comment>
<comment type="similarity">
    <text evidence="1 12">Belongs to the SPC24 family.</text>
</comment>
<sequence length="203" mass="23667">MDHLIRTHFQDLEEMGEALLEYINSSQTEKVKEIRSEQQALFELHVETKKVVTHILNGKWTTQIEETVGQQLLDLEEEKQQREQELKNLEEQLRQCIAKSQISDSEIEYPNAELENLRRSEAQLEALQSEVDEDTTEVIPSAVYVAKLYHLITKIKWEYDTPPHTLRGVHYGKDLATPINMDTSAQSRCSVSDHLWDFVSTEW</sequence>
<dbReference type="Ensembl" id="ENSCSET00000023221.1">
    <property type="protein sequence ID" value="ENSCSEP00000022926.1"/>
    <property type="gene ID" value="ENSCSEG00000014595.1"/>
</dbReference>
<reference evidence="14" key="2">
    <citation type="submission" date="2025-08" db="UniProtKB">
        <authorList>
            <consortium name="Ensembl"/>
        </authorList>
    </citation>
    <scope>IDENTIFICATION</scope>
</reference>
<evidence type="ECO:0000313" key="14">
    <source>
        <dbReference type="Ensembl" id="ENSCSEP00000022926.1"/>
    </source>
</evidence>
<dbReference type="Proteomes" id="UP000265120">
    <property type="component" value="Chromosome 17"/>
</dbReference>
<evidence type="ECO:0000256" key="3">
    <source>
        <dbReference type="ARBA" id="ARBA00022454"/>
    </source>
</evidence>
<keyword evidence="5 12" id="KW-0498">Mitosis</keyword>
<keyword evidence="15" id="KW-1185">Reference proteome</keyword>
<dbReference type="AlphaFoldDB" id="A0A3P8WBA1"/>
<protein>
    <recommendedName>
        <fullName evidence="2 12">Kinetochore protein Spc24</fullName>
    </recommendedName>
</protein>
<dbReference type="GO" id="GO:0005634">
    <property type="term" value="C:nucleus"/>
    <property type="evidence" value="ECO:0007669"/>
    <property type="project" value="UniProtKB-SubCell"/>
</dbReference>
<reference evidence="14" key="3">
    <citation type="submission" date="2025-09" db="UniProtKB">
        <authorList>
            <consortium name="Ensembl"/>
        </authorList>
    </citation>
    <scope>IDENTIFICATION</scope>
</reference>
<dbReference type="STRING" id="244447.ENSCSEP00000022926"/>
<dbReference type="GO" id="GO:0007059">
    <property type="term" value="P:chromosome segregation"/>
    <property type="evidence" value="ECO:0007669"/>
    <property type="project" value="TreeGrafter"/>
</dbReference>
<comment type="subcellular location">
    <subcellularLocation>
        <location evidence="12">Nucleus</location>
    </subcellularLocation>
    <subcellularLocation>
        <location evidence="12">Chromosome</location>
        <location evidence="12">Centromere</location>
        <location evidence="12">Kinetochore</location>
    </subcellularLocation>
</comment>
<evidence type="ECO:0000256" key="13">
    <source>
        <dbReference type="SAM" id="Coils"/>
    </source>
</evidence>
<dbReference type="FunCoup" id="A0A3P8WBA1">
    <property type="interactions" value="339"/>
</dbReference>
<evidence type="ECO:0000256" key="7">
    <source>
        <dbReference type="ARBA" id="ARBA00023054"/>
    </source>
</evidence>
<dbReference type="GO" id="GO:0051301">
    <property type="term" value="P:cell division"/>
    <property type="evidence" value="ECO:0007669"/>
    <property type="project" value="UniProtKB-UniRule"/>
</dbReference>
<evidence type="ECO:0000256" key="1">
    <source>
        <dbReference type="ARBA" id="ARBA00007804"/>
    </source>
</evidence>
<feature type="coiled-coil region" evidence="13">
    <location>
        <begin position="65"/>
        <end position="137"/>
    </location>
</feature>
<evidence type="ECO:0000256" key="6">
    <source>
        <dbReference type="ARBA" id="ARBA00022838"/>
    </source>
</evidence>
<organism evidence="14 15">
    <name type="scientific">Cynoglossus semilaevis</name>
    <name type="common">Tongue sole</name>
    <dbReference type="NCBI Taxonomy" id="244447"/>
    <lineage>
        <taxon>Eukaryota</taxon>
        <taxon>Metazoa</taxon>
        <taxon>Chordata</taxon>
        <taxon>Craniata</taxon>
        <taxon>Vertebrata</taxon>
        <taxon>Euteleostomi</taxon>
        <taxon>Actinopterygii</taxon>
        <taxon>Neopterygii</taxon>
        <taxon>Teleostei</taxon>
        <taxon>Neoteleostei</taxon>
        <taxon>Acanthomorphata</taxon>
        <taxon>Carangaria</taxon>
        <taxon>Pleuronectiformes</taxon>
        <taxon>Pleuronectoidei</taxon>
        <taxon>Cynoglossidae</taxon>
        <taxon>Cynoglossinae</taxon>
        <taxon>Cynoglossus</taxon>
    </lineage>
</organism>
<keyword evidence="8 12" id="KW-0539">Nucleus</keyword>
<dbReference type="InterPro" id="IPR013252">
    <property type="entry name" value="Ndc80_Spc24"/>
</dbReference>
<evidence type="ECO:0000256" key="11">
    <source>
        <dbReference type="ARBA" id="ARBA00045419"/>
    </source>
</evidence>
<dbReference type="PANTHER" id="PTHR22142:SF2">
    <property type="entry name" value="KINETOCHORE PROTEIN SPC24"/>
    <property type="match status" value="1"/>
</dbReference>
<proteinExistence type="inferred from homology"/>
<dbReference type="GeneTree" id="ENSGT00390000005584"/>
<evidence type="ECO:0000256" key="9">
    <source>
        <dbReference type="ARBA" id="ARBA00023306"/>
    </source>
</evidence>
<keyword evidence="6 12" id="KW-0995">Kinetochore</keyword>
<dbReference type="GO" id="GO:0031262">
    <property type="term" value="C:Ndc80 complex"/>
    <property type="evidence" value="ECO:0007669"/>
    <property type="project" value="TreeGrafter"/>
</dbReference>
<dbReference type="Pfam" id="PF08286">
    <property type="entry name" value="Spc24"/>
    <property type="match status" value="1"/>
</dbReference>
<comment type="subunit">
    <text evidence="12">Component of the NDC80 complex.</text>
</comment>
<dbReference type="OMA" id="DQLWDFV"/>
<accession>A0A3P8WBA1</accession>
<evidence type="ECO:0000256" key="12">
    <source>
        <dbReference type="RuleBase" id="RU368011"/>
    </source>
</evidence>
<keyword evidence="4 12" id="KW-0132">Cell division</keyword>
<keyword evidence="3 12" id="KW-0158">Chromosome</keyword>
<name>A0A3P8WBA1_CYNSE</name>
<dbReference type="InParanoid" id="A0A3P8WBA1"/>
<evidence type="ECO:0000256" key="8">
    <source>
        <dbReference type="ARBA" id="ARBA00023242"/>
    </source>
</evidence>
<evidence type="ECO:0000313" key="15">
    <source>
        <dbReference type="Proteomes" id="UP000265120"/>
    </source>
</evidence>
<keyword evidence="10 12" id="KW-0137">Centromere</keyword>
<evidence type="ECO:0000256" key="5">
    <source>
        <dbReference type="ARBA" id="ARBA00022776"/>
    </source>
</evidence>
<reference evidence="14 15" key="1">
    <citation type="journal article" date="2014" name="Nat. Genet.">
        <title>Whole-genome sequence of a flatfish provides insights into ZW sex chromosome evolution and adaptation to a benthic lifestyle.</title>
        <authorList>
            <person name="Chen S."/>
            <person name="Zhang G."/>
            <person name="Shao C."/>
            <person name="Huang Q."/>
            <person name="Liu G."/>
            <person name="Zhang P."/>
            <person name="Song W."/>
            <person name="An N."/>
            <person name="Chalopin D."/>
            <person name="Volff J.N."/>
            <person name="Hong Y."/>
            <person name="Li Q."/>
            <person name="Sha Z."/>
            <person name="Zhou H."/>
            <person name="Xie M."/>
            <person name="Yu Q."/>
            <person name="Liu Y."/>
            <person name="Xiang H."/>
            <person name="Wang N."/>
            <person name="Wu K."/>
            <person name="Yang C."/>
            <person name="Zhou Q."/>
            <person name="Liao X."/>
            <person name="Yang L."/>
            <person name="Hu Q."/>
            <person name="Zhang J."/>
            <person name="Meng L."/>
            <person name="Jin L."/>
            <person name="Tian Y."/>
            <person name="Lian J."/>
            <person name="Yang J."/>
            <person name="Miao G."/>
            <person name="Liu S."/>
            <person name="Liang Z."/>
            <person name="Yan F."/>
            <person name="Li Y."/>
            <person name="Sun B."/>
            <person name="Zhang H."/>
            <person name="Zhang J."/>
            <person name="Zhu Y."/>
            <person name="Du M."/>
            <person name="Zhao Y."/>
            <person name="Schartl M."/>
            <person name="Tang Q."/>
            <person name="Wang J."/>
        </authorList>
    </citation>
    <scope>NUCLEOTIDE SEQUENCE</scope>
</reference>
<keyword evidence="7 13" id="KW-0175">Coiled coil</keyword>